<evidence type="ECO:0000313" key="6">
    <source>
        <dbReference type="Proteomes" id="UP000015241"/>
    </source>
</evidence>
<dbReference type="PANTHER" id="PTHR43475">
    <property type="entry name" value="METHYLTHIORIBOSE-1-PHOSPHATE ISOMERASE"/>
    <property type="match status" value="1"/>
</dbReference>
<name>S8DYY0_FOMSC</name>
<comment type="subcellular location">
    <subcellularLocation>
        <location evidence="3">Cytoplasm</location>
    </subcellularLocation>
    <subcellularLocation>
        <location evidence="3">Nucleus</location>
    </subcellularLocation>
</comment>
<sequence length="385" mass="41599">MTLTSIKTSGDKIEIINQLLLPHTTEFIEIDTIEQAYDAIKSMRIRGAPAIASLAALTIASHLSRALHSQTPPDWLSSPELLSAYVTPKLNYLYTARPTAVNLGAAMRRLKNRLRTAREEGKDARAIAQDLVDEGREIDAEDVARNKTMSKWGGDWLVDQVKAKGKDPEGLNVMTVCNTGSLATSGYGTALGLITYLHETKKLSRAFFTQSTPYHQGSRLTALELLTLNIPATMLCDSMVGSLFQHHDIHAVVVGADRIARNGDTANKVGTYNAAVLAARHNIPFIVVAPISTVDLDIADGSAIPIEQRPPIEARLVRGAVYPFTLNGQGVKEQATVMVTPENLESVYNPSFDVTPAELISAIVTEKGVAVKADGENAFDLSSVV</sequence>
<dbReference type="eggNOG" id="KOG1468">
    <property type="taxonomic scope" value="Eukaryota"/>
</dbReference>
<accession>S8DYY0</accession>
<gene>
    <name evidence="3" type="primary">MRI1</name>
    <name evidence="5" type="ORF">FOMPIDRAFT_1166239</name>
</gene>
<keyword evidence="4" id="KW-0175">Coiled coil</keyword>
<feature type="active site" description="Proton donor" evidence="3">
    <location>
        <position position="257"/>
    </location>
</feature>
<comment type="pathway">
    <text evidence="3">Amino-acid biosynthesis; L-methionine biosynthesis via salvage pathway; L-methionine from S-methyl-5-thio-alpha-D-ribose 1-phosphate: step 1/6.</text>
</comment>
<evidence type="ECO:0000256" key="2">
    <source>
        <dbReference type="ARBA" id="ARBA00023235"/>
    </source>
</evidence>
<dbReference type="PANTHER" id="PTHR43475:SF1">
    <property type="entry name" value="METHYLTHIORIBOSE-1-PHOSPHATE ISOMERASE"/>
    <property type="match status" value="1"/>
</dbReference>
<feature type="coiled-coil region" evidence="4">
    <location>
        <begin position="100"/>
        <end position="127"/>
    </location>
</feature>
<dbReference type="HOGENOM" id="CLU_016218_1_3_1"/>
<dbReference type="FunFam" id="3.40.50.10470:FF:000006">
    <property type="entry name" value="Methylthioribose-1-phosphate isomerase"/>
    <property type="match status" value="1"/>
</dbReference>
<dbReference type="GO" id="GO:0046523">
    <property type="term" value="F:S-methyl-5-thioribose-1-phosphate isomerase activity"/>
    <property type="evidence" value="ECO:0007669"/>
    <property type="project" value="UniProtKB-UniRule"/>
</dbReference>
<dbReference type="OrthoDB" id="2461at2759"/>
<dbReference type="GO" id="GO:0005737">
    <property type="term" value="C:cytoplasm"/>
    <property type="evidence" value="ECO:0007669"/>
    <property type="project" value="UniProtKB-SubCell"/>
</dbReference>
<evidence type="ECO:0000256" key="4">
    <source>
        <dbReference type="SAM" id="Coils"/>
    </source>
</evidence>
<keyword evidence="3" id="KW-0028">Amino-acid biosynthesis</keyword>
<dbReference type="NCBIfam" id="TIGR00512">
    <property type="entry name" value="salvage_mtnA"/>
    <property type="match status" value="1"/>
</dbReference>
<dbReference type="Gene3D" id="1.20.120.420">
    <property type="entry name" value="translation initiation factor eif-2b, domain 1"/>
    <property type="match status" value="1"/>
</dbReference>
<dbReference type="NCBIfam" id="TIGR00524">
    <property type="entry name" value="eIF-2B_rel"/>
    <property type="match status" value="1"/>
</dbReference>
<dbReference type="FunFam" id="1.20.120.420:FF:000003">
    <property type="entry name" value="Methylthioribose-1-phosphate isomerase"/>
    <property type="match status" value="1"/>
</dbReference>
<evidence type="ECO:0000313" key="5">
    <source>
        <dbReference type="EMBL" id="EPS97752.1"/>
    </source>
</evidence>
<dbReference type="InterPro" id="IPR011559">
    <property type="entry name" value="Initiation_fac_2B_a/b/d"/>
</dbReference>
<dbReference type="InterPro" id="IPR042529">
    <property type="entry name" value="IF_2B-like_C"/>
</dbReference>
<keyword evidence="6" id="KW-1185">Reference proteome</keyword>
<evidence type="ECO:0000256" key="3">
    <source>
        <dbReference type="HAMAP-Rule" id="MF_03119"/>
    </source>
</evidence>
<dbReference type="STRING" id="743788.S8DYY0"/>
<dbReference type="InterPro" id="IPR000649">
    <property type="entry name" value="IF-2B-related"/>
</dbReference>
<dbReference type="Pfam" id="PF01008">
    <property type="entry name" value="IF-2B"/>
    <property type="match status" value="1"/>
</dbReference>
<dbReference type="AlphaFoldDB" id="S8DYY0"/>
<comment type="catalytic activity">
    <reaction evidence="3">
        <text>5-(methylsulfanyl)-alpha-D-ribose 1-phosphate = 5-(methylsulfanyl)-D-ribulose 1-phosphate</text>
        <dbReference type="Rhea" id="RHEA:19989"/>
        <dbReference type="ChEBI" id="CHEBI:58533"/>
        <dbReference type="ChEBI" id="CHEBI:58548"/>
        <dbReference type="EC" id="5.3.1.23"/>
    </reaction>
</comment>
<dbReference type="InterPro" id="IPR027363">
    <property type="entry name" value="M1Pi_N"/>
</dbReference>
<dbReference type="EC" id="5.3.1.23" evidence="3"/>
<keyword evidence="2 3" id="KW-0413">Isomerase</keyword>
<dbReference type="SUPFAM" id="SSF100950">
    <property type="entry name" value="NagB/RpiA/CoA transferase-like"/>
    <property type="match status" value="1"/>
</dbReference>
<proteinExistence type="inferred from homology"/>
<dbReference type="InterPro" id="IPR005251">
    <property type="entry name" value="IF-M1Pi"/>
</dbReference>
<protein>
    <recommendedName>
        <fullName evidence="3">Methylthioribose-1-phosphate isomerase</fullName>
        <shortName evidence="3">M1Pi</shortName>
        <shortName evidence="3">MTR-1-P isomerase</shortName>
        <ecNumber evidence="3">5.3.1.23</ecNumber>
    </recommendedName>
    <alternativeName>
        <fullName evidence="3">S-methyl-5-thioribose-1-phosphate isomerase</fullName>
    </alternativeName>
    <alternativeName>
        <fullName evidence="3">Translation initiation factor eIF-2B subunit alpha/beta/delta-like protein</fullName>
    </alternativeName>
</protein>
<dbReference type="FunCoup" id="S8DYY0">
    <property type="interactions" value="283"/>
</dbReference>
<keyword evidence="1 3" id="KW-0486">Methionine biosynthesis</keyword>
<dbReference type="UniPathway" id="UPA00904">
    <property type="reaction ID" value="UER00874"/>
</dbReference>
<dbReference type="InParanoid" id="S8DYY0"/>
<dbReference type="Proteomes" id="UP000015241">
    <property type="component" value="Unassembled WGS sequence"/>
</dbReference>
<evidence type="ECO:0000256" key="1">
    <source>
        <dbReference type="ARBA" id="ARBA00023167"/>
    </source>
</evidence>
<dbReference type="InterPro" id="IPR037171">
    <property type="entry name" value="NagB/RpiA_transferase-like"/>
</dbReference>
<dbReference type="EMBL" id="KE504173">
    <property type="protein sequence ID" value="EPS97752.1"/>
    <property type="molecule type" value="Genomic_DNA"/>
</dbReference>
<dbReference type="GO" id="GO:0005634">
    <property type="term" value="C:nucleus"/>
    <property type="evidence" value="ECO:0007669"/>
    <property type="project" value="UniProtKB-SubCell"/>
</dbReference>
<organism evidence="5 6">
    <name type="scientific">Fomitopsis schrenkii</name>
    <name type="common">Brown rot fungus</name>
    <dbReference type="NCBI Taxonomy" id="2126942"/>
    <lineage>
        <taxon>Eukaryota</taxon>
        <taxon>Fungi</taxon>
        <taxon>Dikarya</taxon>
        <taxon>Basidiomycota</taxon>
        <taxon>Agaricomycotina</taxon>
        <taxon>Agaricomycetes</taxon>
        <taxon>Polyporales</taxon>
        <taxon>Fomitopsis</taxon>
    </lineage>
</organism>
<dbReference type="NCBIfam" id="NF004326">
    <property type="entry name" value="PRK05720.1"/>
    <property type="match status" value="1"/>
</dbReference>
<reference evidence="5 6" key="1">
    <citation type="journal article" date="2012" name="Science">
        <title>The Paleozoic origin of enzymatic lignin decomposition reconstructed from 31 fungal genomes.</title>
        <authorList>
            <person name="Floudas D."/>
            <person name="Binder M."/>
            <person name="Riley R."/>
            <person name="Barry K."/>
            <person name="Blanchette R.A."/>
            <person name="Henrissat B."/>
            <person name="Martinez A.T."/>
            <person name="Otillar R."/>
            <person name="Spatafora J.W."/>
            <person name="Yadav J.S."/>
            <person name="Aerts A."/>
            <person name="Benoit I."/>
            <person name="Boyd A."/>
            <person name="Carlson A."/>
            <person name="Copeland A."/>
            <person name="Coutinho P.M."/>
            <person name="de Vries R.P."/>
            <person name="Ferreira P."/>
            <person name="Findley K."/>
            <person name="Foster B."/>
            <person name="Gaskell J."/>
            <person name="Glotzer D."/>
            <person name="Gorecki P."/>
            <person name="Heitman J."/>
            <person name="Hesse C."/>
            <person name="Hori C."/>
            <person name="Igarashi K."/>
            <person name="Jurgens J.A."/>
            <person name="Kallen N."/>
            <person name="Kersten P."/>
            <person name="Kohler A."/>
            <person name="Kuees U."/>
            <person name="Kumar T.K.A."/>
            <person name="Kuo A."/>
            <person name="LaButti K."/>
            <person name="Larrondo L.F."/>
            <person name="Lindquist E."/>
            <person name="Ling A."/>
            <person name="Lombard V."/>
            <person name="Lucas S."/>
            <person name="Lundell T."/>
            <person name="Martin R."/>
            <person name="McLaughlin D.J."/>
            <person name="Morgenstern I."/>
            <person name="Morin E."/>
            <person name="Murat C."/>
            <person name="Nagy L.G."/>
            <person name="Nolan M."/>
            <person name="Ohm R.A."/>
            <person name="Patyshakuliyeva A."/>
            <person name="Rokas A."/>
            <person name="Ruiz-Duenas F.J."/>
            <person name="Sabat G."/>
            <person name="Salamov A."/>
            <person name="Samejima M."/>
            <person name="Schmutz J."/>
            <person name="Slot J.C."/>
            <person name="St John F."/>
            <person name="Stenlid J."/>
            <person name="Sun H."/>
            <person name="Sun S."/>
            <person name="Syed K."/>
            <person name="Tsang A."/>
            <person name="Wiebenga A."/>
            <person name="Young D."/>
            <person name="Pisabarro A."/>
            <person name="Eastwood D.C."/>
            <person name="Martin F."/>
            <person name="Cullen D."/>
            <person name="Grigoriev I.V."/>
            <person name="Hibbett D.S."/>
        </authorList>
    </citation>
    <scope>NUCLEOTIDE SEQUENCE</scope>
    <source>
        <strain evidence="6">FP-58527</strain>
    </source>
</reference>
<keyword evidence="3" id="KW-0539">Nucleus</keyword>
<keyword evidence="3" id="KW-0963">Cytoplasm</keyword>
<dbReference type="HAMAP" id="MF_01678">
    <property type="entry name" value="Salvage_MtnA"/>
    <property type="match status" value="1"/>
</dbReference>
<feature type="site" description="Transition state stabilizer" evidence="3">
    <location>
        <position position="177"/>
    </location>
</feature>
<comment type="function">
    <text evidence="3">Catalyzes the interconversion of methylthioribose-1-phosphate (MTR-1-P) into methylthioribulose-1-phosphate (MTRu-1-P).</text>
</comment>
<dbReference type="GO" id="GO:0019509">
    <property type="term" value="P:L-methionine salvage from methylthioadenosine"/>
    <property type="evidence" value="ECO:0007669"/>
    <property type="project" value="UniProtKB-UniRule"/>
</dbReference>
<comment type="similarity">
    <text evidence="3">Belongs to the eIF-2B alpha/beta/delta subunits family. MtnA subfamily.</text>
</comment>
<dbReference type="Gene3D" id="3.40.50.10470">
    <property type="entry name" value="Translation initiation factor eif-2b, domain 2"/>
    <property type="match status" value="1"/>
</dbReference>